<keyword evidence="5 6" id="KW-0067">ATP-binding</keyword>
<dbReference type="GO" id="GO:0033863">
    <property type="term" value="F:ribose 1,5-bisphosphate phosphokinase activity"/>
    <property type="evidence" value="ECO:0007669"/>
    <property type="project" value="UniProtKB-UniRule"/>
</dbReference>
<proteinExistence type="inferred from homology"/>
<comment type="function">
    <text evidence="6">Catalyzes the phosphorylation of ribose 1,5-bisphosphate to 5-phospho-D-ribosyl alpha-1-diphosphate (PRPP).</text>
</comment>
<dbReference type="STRING" id="411684.HPDFL43_10981"/>
<keyword evidence="8" id="KW-0418">Kinase</keyword>
<comment type="caution">
    <text evidence="8">The sequence shown here is derived from an EMBL/GenBank/DDBJ whole genome shotgun (WGS) entry which is preliminary data.</text>
</comment>
<dbReference type="GO" id="GO:0006015">
    <property type="term" value="P:5-phosphoribose 1-diphosphate biosynthetic process"/>
    <property type="evidence" value="ECO:0007669"/>
    <property type="project" value="UniProtKB-UniRule"/>
</dbReference>
<dbReference type="HAMAP" id="MF_00836">
    <property type="entry name" value="PhnN"/>
    <property type="match status" value="1"/>
</dbReference>
<dbReference type="SUPFAM" id="SSF52540">
    <property type="entry name" value="P-loop containing nucleoside triphosphate hydrolases"/>
    <property type="match status" value="1"/>
</dbReference>
<dbReference type="HOGENOM" id="CLU_102477_0_0_5"/>
<evidence type="ECO:0000313" key="8">
    <source>
        <dbReference type="EMBL" id="EDQ31395.1"/>
    </source>
</evidence>
<dbReference type="GO" id="GO:0005829">
    <property type="term" value="C:cytosol"/>
    <property type="evidence" value="ECO:0007669"/>
    <property type="project" value="TreeGrafter"/>
</dbReference>
<dbReference type="GO" id="GO:0005524">
    <property type="term" value="F:ATP binding"/>
    <property type="evidence" value="ECO:0007669"/>
    <property type="project" value="UniProtKB-KW"/>
</dbReference>
<evidence type="ECO:0000256" key="5">
    <source>
        <dbReference type="ARBA" id="ARBA00022840"/>
    </source>
</evidence>
<evidence type="ECO:0000313" key="9">
    <source>
        <dbReference type="Proteomes" id="UP000004291"/>
    </source>
</evidence>
<dbReference type="AlphaFoldDB" id="A9DHP3"/>
<reference evidence="8 9" key="1">
    <citation type="submission" date="2007-10" db="EMBL/GenBank/DDBJ databases">
        <authorList>
            <person name="Wagner-Dobler I."/>
            <person name="Ferriera S."/>
            <person name="Johnson J."/>
            <person name="Kravitz S."/>
            <person name="Beeson K."/>
            <person name="Sutton G."/>
            <person name="Rogers Y.-H."/>
            <person name="Friedman R."/>
            <person name="Frazier M."/>
            <person name="Venter J.C."/>
        </authorList>
    </citation>
    <scope>NUCLEOTIDE SEQUENCE [LARGE SCALE GENOMIC DNA]</scope>
    <source>
        <strain evidence="8 9">DFL-43</strain>
    </source>
</reference>
<reference evidence="8 9" key="2">
    <citation type="submission" date="2012-06" db="EMBL/GenBank/DDBJ databases">
        <authorList>
            <person name="Fiebig A."/>
        </authorList>
    </citation>
    <scope>NUCLEOTIDE SEQUENCE [LARGE SCALE GENOMIC DNA]</scope>
    <source>
        <strain evidence="8 9">DFL-43</strain>
    </source>
</reference>
<sequence length="206" mass="22029">MMSVSTDHAVARPVIPGRLYVVLGPSGSGKDTLMSHARAALEEEEGVLFVRRAITRPADAGSEDHVPMSEAEFDAALDSGSFSLTWAANGLRYGLPREVTDHLQRGEVAVVNGSRGAWSVIRKVFPSAVAVEIKVNREVLAQRLEARGRESRAEIEARLARAAALDNSFAADHVIDNSRAPEIGGGELVKLIRAGMAAGKYASTRN</sequence>
<dbReference type="EC" id="2.7.4.23" evidence="6"/>
<feature type="binding site" evidence="6">
    <location>
        <begin position="24"/>
        <end position="31"/>
    </location>
    <ligand>
        <name>ATP</name>
        <dbReference type="ChEBI" id="CHEBI:30616"/>
    </ligand>
</feature>
<organism evidence="8 9">
    <name type="scientific">Hoeflea phototrophica (strain DSM 17068 / NCIMB 14078 / DFL-43)</name>
    <dbReference type="NCBI Taxonomy" id="411684"/>
    <lineage>
        <taxon>Bacteria</taxon>
        <taxon>Pseudomonadati</taxon>
        <taxon>Pseudomonadota</taxon>
        <taxon>Alphaproteobacteria</taxon>
        <taxon>Hyphomicrobiales</taxon>
        <taxon>Rhizobiaceae</taxon>
        <taxon>Hoeflea</taxon>
    </lineage>
</organism>
<dbReference type="PANTHER" id="PTHR23117:SF8">
    <property type="entry name" value="RIBOSE 1,5-BISPHOSPHATE PHOSPHOKINASE PHNN"/>
    <property type="match status" value="1"/>
</dbReference>
<name>A9DHP3_HOEPD</name>
<dbReference type="SMART" id="SM00072">
    <property type="entry name" value="GuKc"/>
    <property type="match status" value="1"/>
</dbReference>
<evidence type="ECO:0000256" key="3">
    <source>
        <dbReference type="ARBA" id="ARBA00022679"/>
    </source>
</evidence>
<accession>A9DHP3</accession>
<dbReference type="NCBIfam" id="TIGR02322">
    <property type="entry name" value="phosphon_PhnN"/>
    <property type="match status" value="1"/>
</dbReference>
<dbReference type="Proteomes" id="UP000004291">
    <property type="component" value="Chromosome"/>
</dbReference>
<keyword evidence="4 6" id="KW-0547">Nucleotide-binding</keyword>
<dbReference type="eggNOG" id="COG3709">
    <property type="taxonomic scope" value="Bacteria"/>
</dbReference>
<comment type="similarity">
    <text evidence="6">Belongs to the ribose 1,5-bisphosphokinase family.</text>
</comment>
<evidence type="ECO:0000256" key="6">
    <source>
        <dbReference type="HAMAP-Rule" id="MF_00836"/>
    </source>
</evidence>
<dbReference type="PANTHER" id="PTHR23117">
    <property type="entry name" value="GUANYLATE KINASE-RELATED"/>
    <property type="match status" value="1"/>
</dbReference>
<dbReference type="Pfam" id="PF00625">
    <property type="entry name" value="Guanylate_kin"/>
    <property type="match status" value="1"/>
</dbReference>
<comment type="pathway">
    <text evidence="2 6">Metabolic intermediate biosynthesis; 5-phospho-alpha-D-ribose 1-diphosphate biosynthesis; 5-phospho-alpha-D-ribose 1-diphosphate from D-ribose 5-phosphate (route II): step 3/3.</text>
</comment>
<dbReference type="UniPathway" id="UPA00087">
    <property type="reaction ID" value="UER00175"/>
</dbReference>
<dbReference type="GO" id="GO:0019634">
    <property type="term" value="P:organic phosphonate metabolic process"/>
    <property type="evidence" value="ECO:0007669"/>
    <property type="project" value="UniProtKB-UniRule"/>
</dbReference>
<keyword evidence="3 6" id="KW-0808">Transferase</keyword>
<evidence type="ECO:0000259" key="7">
    <source>
        <dbReference type="SMART" id="SM00072"/>
    </source>
</evidence>
<dbReference type="InterPro" id="IPR012699">
    <property type="entry name" value="PhnN"/>
</dbReference>
<feature type="domain" description="Guanylate kinase/L-type calcium channel beta subunit" evidence="7">
    <location>
        <begin position="16"/>
        <end position="196"/>
    </location>
</feature>
<dbReference type="Gene3D" id="3.40.50.300">
    <property type="entry name" value="P-loop containing nucleotide triphosphate hydrolases"/>
    <property type="match status" value="1"/>
</dbReference>
<evidence type="ECO:0000256" key="4">
    <source>
        <dbReference type="ARBA" id="ARBA00022741"/>
    </source>
</evidence>
<dbReference type="OrthoDB" id="341217at2"/>
<comment type="catalytic activity">
    <reaction evidence="1 6">
        <text>alpha-D-ribose 1,5-bisphosphate + ATP = 5-phospho-alpha-D-ribose 1-diphosphate + ADP</text>
        <dbReference type="Rhea" id="RHEA:20109"/>
        <dbReference type="ChEBI" id="CHEBI:30616"/>
        <dbReference type="ChEBI" id="CHEBI:58017"/>
        <dbReference type="ChEBI" id="CHEBI:68688"/>
        <dbReference type="ChEBI" id="CHEBI:456216"/>
        <dbReference type="EC" id="2.7.4.23"/>
    </reaction>
</comment>
<dbReference type="EMBL" id="ABIA03000003">
    <property type="protein sequence ID" value="EDQ31395.1"/>
    <property type="molecule type" value="Genomic_DNA"/>
</dbReference>
<dbReference type="InterPro" id="IPR008145">
    <property type="entry name" value="GK/Ca_channel_bsu"/>
</dbReference>
<dbReference type="RefSeq" id="WP_007197969.1">
    <property type="nucleotide sequence ID" value="NZ_CM002917.1"/>
</dbReference>
<gene>
    <name evidence="6" type="primary">phnN</name>
    <name evidence="8" type="ORF">HPDFL43_10981</name>
</gene>
<keyword evidence="9" id="KW-1185">Reference proteome</keyword>
<evidence type="ECO:0000256" key="2">
    <source>
        <dbReference type="ARBA" id="ARBA00005069"/>
    </source>
</evidence>
<evidence type="ECO:0000256" key="1">
    <source>
        <dbReference type="ARBA" id="ARBA00000373"/>
    </source>
</evidence>
<protein>
    <recommendedName>
        <fullName evidence="6">Ribose 1,5-bisphosphate phosphokinase PhnN</fullName>
        <ecNumber evidence="6">2.7.4.23</ecNumber>
    </recommendedName>
    <alternativeName>
        <fullName evidence="6">Ribose 1,5-bisphosphokinase</fullName>
    </alternativeName>
</protein>
<dbReference type="InterPro" id="IPR027417">
    <property type="entry name" value="P-loop_NTPase"/>
</dbReference>